<feature type="transmembrane region" description="Helical" evidence="6">
    <location>
        <begin position="308"/>
        <end position="326"/>
    </location>
</feature>
<keyword evidence="2" id="KW-1003">Cell membrane</keyword>
<evidence type="ECO:0000313" key="8">
    <source>
        <dbReference type="Proteomes" id="UP000005439"/>
    </source>
</evidence>
<dbReference type="EMBL" id="CP003179">
    <property type="protein sequence ID" value="AEW05602.1"/>
    <property type="molecule type" value="Genomic_DNA"/>
</dbReference>
<dbReference type="Proteomes" id="UP000005439">
    <property type="component" value="Chromosome"/>
</dbReference>
<feature type="transmembrane region" description="Helical" evidence="6">
    <location>
        <begin position="110"/>
        <end position="131"/>
    </location>
</feature>
<sequence length="336" mass="34950">MVSQQLRTDTKSAPHAPKTLGQGLGRIFRQRESGIAIVAVLLIIVFQLLNNSFLSLANLKVVFQLSAEIAIVAVAEVMVMVLGEIDLSVGNVFAFSPFIMYFAYQAGMPLILAVVAGLVAALAVGLVNGLLHVKLKVPSFIATLATLYAVKGLTLVISNGYPVTTPGSGWLTGLLGASPWAIVWWAVIVAAVWHFLLKHNKFGIYTIAVGSNAVGSREVGIPTDRIRMVNFVLAALLGGLVGIVESFHVQSIDPLAGGTSILLQGIAAAVIGGTALTGGSGTIVGAVIGSIVIASLNDGMNLLGVNAYLFDVVLGIAIGIAMILNIRMMGVRGGRQ</sequence>
<evidence type="ECO:0000256" key="3">
    <source>
        <dbReference type="ARBA" id="ARBA00022692"/>
    </source>
</evidence>
<reference evidence="8" key="1">
    <citation type="submission" date="2011-12" db="EMBL/GenBank/DDBJ databases">
        <title>The complete genome of chromosome of Sulfobacillus acidophilus DSM 10332.</title>
        <authorList>
            <person name="Lucas S."/>
            <person name="Han J."/>
            <person name="Lapidus A."/>
            <person name="Bruce D."/>
            <person name="Goodwin L."/>
            <person name="Pitluck S."/>
            <person name="Peters L."/>
            <person name="Kyrpides N."/>
            <person name="Mavromatis K."/>
            <person name="Ivanova N."/>
            <person name="Mikhailova N."/>
            <person name="Chertkov O."/>
            <person name="Saunders E."/>
            <person name="Detter J.C."/>
            <person name="Tapia R."/>
            <person name="Han C."/>
            <person name="Land M."/>
            <person name="Hauser L."/>
            <person name="Markowitz V."/>
            <person name="Cheng J.-F."/>
            <person name="Hugenholtz P."/>
            <person name="Woyke T."/>
            <person name="Wu D."/>
            <person name="Pukall R."/>
            <person name="Gehrich-Schroeter G."/>
            <person name="Schneider S."/>
            <person name="Klenk H.-P."/>
            <person name="Eisen J.A."/>
        </authorList>
    </citation>
    <scope>NUCLEOTIDE SEQUENCE [LARGE SCALE GENOMIC DNA]</scope>
    <source>
        <strain evidence="8">ATCC 700253 / DSM 10332 / NAL</strain>
    </source>
</reference>
<dbReference type="CDD" id="cd06579">
    <property type="entry name" value="TM_PBP1_transp_AraH_like"/>
    <property type="match status" value="1"/>
</dbReference>
<evidence type="ECO:0000256" key="6">
    <source>
        <dbReference type="SAM" id="Phobius"/>
    </source>
</evidence>
<dbReference type="HOGENOM" id="CLU_028880_2_2_9"/>
<feature type="transmembrane region" description="Helical" evidence="6">
    <location>
        <begin position="138"/>
        <end position="157"/>
    </location>
</feature>
<dbReference type="PANTHER" id="PTHR32196:SF72">
    <property type="entry name" value="RIBOSE IMPORT PERMEASE PROTEIN RBSC"/>
    <property type="match status" value="1"/>
</dbReference>
<feature type="transmembrane region" description="Helical" evidence="6">
    <location>
        <begin position="33"/>
        <end position="49"/>
    </location>
</feature>
<comment type="subcellular location">
    <subcellularLocation>
        <location evidence="1">Cell membrane</location>
        <topology evidence="1">Multi-pass membrane protein</topology>
    </subcellularLocation>
</comment>
<protein>
    <submittedName>
        <fullName evidence="7">Monosaccharide ABC transporter membrane protein, CUT2 family</fullName>
    </submittedName>
</protein>
<evidence type="ECO:0000256" key="5">
    <source>
        <dbReference type="ARBA" id="ARBA00023136"/>
    </source>
</evidence>
<dbReference type="PATRIC" id="fig|679936.5.peg.2182"/>
<evidence type="ECO:0000256" key="2">
    <source>
        <dbReference type="ARBA" id="ARBA00022475"/>
    </source>
</evidence>
<dbReference type="KEGG" id="sap:Sulac_2116"/>
<reference evidence="7 8" key="2">
    <citation type="journal article" date="2012" name="Stand. Genomic Sci.">
        <title>Complete genome sequence of the moderately thermophilic mineral-sulfide-oxidizing firmicute Sulfobacillus acidophilus type strain (NAL(T)).</title>
        <authorList>
            <person name="Anderson I."/>
            <person name="Chertkov O."/>
            <person name="Chen A."/>
            <person name="Saunders E."/>
            <person name="Lapidus A."/>
            <person name="Nolan M."/>
            <person name="Lucas S."/>
            <person name="Hammon N."/>
            <person name="Deshpande S."/>
            <person name="Cheng J.F."/>
            <person name="Han C."/>
            <person name="Tapia R."/>
            <person name="Goodwin L.A."/>
            <person name="Pitluck S."/>
            <person name="Liolios K."/>
            <person name="Pagani I."/>
            <person name="Ivanova N."/>
            <person name="Mikhailova N."/>
            <person name="Pati A."/>
            <person name="Palaniappan K."/>
            <person name="Land M."/>
            <person name="Pan C."/>
            <person name="Rohde M."/>
            <person name="Pukall R."/>
            <person name="Goker M."/>
            <person name="Detter J.C."/>
            <person name="Woyke T."/>
            <person name="Bristow J."/>
            <person name="Eisen J.A."/>
            <person name="Markowitz V."/>
            <person name="Hugenholtz P."/>
            <person name="Kyrpides N.C."/>
            <person name="Klenk H.P."/>
            <person name="Mavromatis K."/>
        </authorList>
    </citation>
    <scope>NUCLEOTIDE SEQUENCE [LARGE SCALE GENOMIC DNA]</scope>
    <source>
        <strain evidence="8">ATCC 700253 / DSM 10332 / NAL</strain>
    </source>
</reference>
<keyword evidence="8" id="KW-1185">Reference proteome</keyword>
<keyword evidence="3 6" id="KW-0812">Transmembrane</keyword>
<evidence type="ECO:0000313" key="7">
    <source>
        <dbReference type="EMBL" id="AEW05602.1"/>
    </source>
</evidence>
<dbReference type="Pfam" id="PF02653">
    <property type="entry name" value="BPD_transp_2"/>
    <property type="match status" value="1"/>
</dbReference>
<feature type="transmembrane region" description="Helical" evidence="6">
    <location>
        <begin position="87"/>
        <end position="104"/>
    </location>
</feature>
<evidence type="ECO:0000256" key="1">
    <source>
        <dbReference type="ARBA" id="ARBA00004651"/>
    </source>
</evidence>
<feature type="transmembrane region" description="Helical" evidence="6">
    <location>
        <begin position="177"/>
        <end position="197"/>
    </location>
</feature>
<dbReference type="STRING" id="679936.Sulac_2116"/>
<keyword evidence="4 6" id="KW-1133">Transmembrane helix</keyword>
<feature type="transmembrane region" description="Helical" evidence="6">
    <location>
        <begin position="61"/>
        <end position="82"/>
    </location>
</feature>
<dbReference type="GO" id="GO:0005886">
    <property type="term" value="C:plasma membrane"/>
    <property type="evidence" value="ECO:0007669"/>
    <property type="project" value="UniProtKB-SubCell"/>
</dbReference>
<keyword evidence="5 6" id="KW-0472">Membrane</keyword>
<dbReference type="InterPro" id="IPR001851">
    <property type="entry name" value="ABC_transp_permease"/>
</dbReference>
<dbReference type="GO" id="GO:0022857">
    <property type="term" value="F:transmembrane transporter activity"/>
    <property type="evidence" value="ECO:0007669"/>
    <property type="project" value="InterPro"/>
</dbReference>
<accession>G8TSY7</accession>
<feature type="transmembrane region" description="Helical" evidence="6">
    <location>
        <begin position="231"/>
        <end position="249"/>
    </location>
</feature>
<name>G8TSY7_SULAD</name>
<organism evidence="7 8">
    <name type="scientific">Sulfobacillus acidophilus (strain ATCC 700253 / DSM 10332 / NAL)</name>
    <dbReference type="NCBI Taxonomy" id="679936"/>
    <lineage>
        <taxon>Bacteria</taxon>
        <taxon>Bacillati</taxon>
        <taxon>Bacillota</taxon>
        <taxon>Clostridia</taxon>
        <taxon>Eubacteriales</taxon>
        <taxon>Clostridiales Family XVII. Incertae Sedis</taxon>
        <taxon>Sulfobacillus</taxon>
    </lineage>
</organism>
<dbReference type="PANTHER" id="PTHR32196">
    <property type="entry name" value="ABC TRANSPORTER PERMEASE PROTEIN YPHD-RELATED-RELATED"/>
    <property type="match status" value="1"/>
</dbReference>
<proteinExistence type="predicted"/>
<dbReference type="AlphaFoldDB" id="G8TSY7"/>
<gene>
    <name evidence="7" type="ordered locus">Sulac_2116</name>
</gene>
<evidence type="ECO:0000256" key="4">
    <source>
        <dbReference type="ARBA" id="ARBA00022989"/>
    </source>
</evidence>